<evidence type="ECO:0000256" key="3">
    <source>
        <dbReference type="ARBA" id="ARBA00022679"/>
    </source>
</evidence>
<keyword evidence="6" id="KW-0239">DNA-directed DNA polymerase</keyword>
<reference evidence="10" key="1">
    <citation type="journal article" date="2021" name="Front. Genet.">
        <title>Comparative Mitogenomic Analysis Reveals Dynamics of Intron Within and Between Tricholoma Species and Phylogeny of Basidiomycota.</title>
        <authorList>
            <person name="Huang W."/>
            <person name="Feng H."/>
            <person name="Tu W."/>
            <person name="Xiong C."/>
            <person name="Jin X."/>
            <person name="Li P."/>
            <person name="Wang X."/>
            <person name="Li Q."/>
        </authorList>
    </citation>
    <scope>NUCLEOTIDE SEQUENCE</scope>
</reference>
<sequence length="318" mass="36756">MKEYPMPTGNPIYFEGDILQINPNAYGFFECKISSPDGLNNPILLKRMKTDKGLRTIAPTGKWLGSYLSEELFNALKNGYTFKALRGYLLDKEYIFNDYVDFLYNLKVNSSKDRPDYIISKLLLNSLYGRFGMSPYMENHIILDSNSLEAISISKNKIVTDILHLDNGKDLISYFDDKCDNDWDRILNISIPISAAVTAFARIHMSQFKNRDDFTLFYTDTDSIDINKPLEPKFIGKELGKMKLEHIFDKILVLAPKVYSGITSYKKNTKVKGYKIKGKFTGKTNNIDLEKLLPLLNKNEKLELHQDKWHRYFSKGYI</sequence>
<evidence type="ECO:0000256" key="7">
    <source>
        <dbReference type="ARBA" id="ARBA00023125"/>
    </source>
</evidence>
<evidence type="ECO:0000256" key="8">
    <source>
        <dbReference type="ARBA" id="ARBA00049244"/>
    </source>
</evidence>
<dbReference type="EMBL" id="MN873038">
    <property type="protein sequence ID" value="QIC20319.1"/>
    <property type="molecule type" value="Genomic_DNA"/>
</dbReference>
<dbReference type="SUPFAM" id="SSF56672">
    <property type="entry name" value="DNA/RNA polymerases"/>
    <property type="match status" value="1"/>
</dbReference>
<organism evidence="10">
    <name type="scientific">Tricholoma saponaceum</name>
    <dbReference type="NCBI Taxonomy" id="113602"/>
    <lineage>
        <taxon>Eukaryota</taxon>
        <taxon>Fungi</taxon>
        <taxon>Dikarya</taxon>
        <taxon>Basidiomycota</taxon>
        <taxon>Agaricomycotina</taxon>
        <taxon>Agaricomycetes</taxon>
        <taxon>Agaricomycetidae</taxon>
        <taxon>Agaricales</taxon>
        <taxon>Tricholomatineae</taxon>
        <taxon>Tricholomataceae</taxon>
        <taxon>Tricholoma</taxon>
    </lineage>
</organism>
<dbReference type="GO" id="GO:0006260">
    <property type="term" value="P:DNA replication"/>
    <property type="evidence" value="ECO:0007669"/>
    <property type="project" value="UniProtKB-KW"/>
</dbReference>
<dbReference type="InterPro" id="IPR023211">
    <property type="entry name" value="DNA_pol_palm_dom_sf"/>
</dbReference>
<evidence type="ECO:0000256" key="2">
    <source>
        <dbReference type="ARBA" id="ARBA00012417"/>
    </source>
</evidence>
<dbReference type="InterPro" id="IPR017964">
    <property type="entry name" value="DNA-dir_DNA_pol_B_CS"/>
</dbReference>
<dbReference type="Pfam" id="PF03175">
    <property type="entry name" value="DNA_pol_B_2"/>
    <property type="match status" value="1"/>
</dbReference>
<evidence type="ECO:0000256" key="5">
    <source>
        <dbReference type="ARBA" id="ARBA00022705"/>
    </source>
</evidence>
<evidence type="ECO:0000313" key="10">
    <source>
        <dbReference type="EMBL" id="QIC20319.1"/>
    </source>
</evidence>
<dbReference type="AlphaFoldDB" id="A0A6C0W4F3"/>
<accession>A0A6C0W4F3</accession>
<protein>
    <recommendedName>
        <fullName evidence="2">DNA-directed DNA polymerase</fullName>
        <ecNumber evidence="2">2.7.7.7</ecNumber>
    </recommendedName>
</protein>
<dbReference type="InterPro" id="IPR043502">
    <property type="entry name" value="DNA/RNA_pol_sf"/>
</dbReference>
<proteinExistence type="inferred from homology"/>
<dbReference type="Gene3D" id="3.90.1600.10">
    <property type="entry name" value="Palm domain of DNA polymerase"/>
    <property type="match status" value="1"/>
</dbReference>
<dbReference type="GeneID" id="44802896"/>
<keyword evidence="7" id="KW-0238">DNA-binding</keyword>
<feature type="domain" description="DNA-directed DNA polymerase family B mitochondria/virus" evidence="9">
    <location>
        <begin position="1"/>
        <end position="211"/>
    </location>
</feature>
<evidence type="ECO:0000256" key="1">
    <source>
        <dbReference type="ARBA" id="ARBA00005755"/>
    </source>
</evidence>
<dbReference type="GO" id="GO:0003677">
    <property type="term" value="F:DNA binding"/>
    <property type="evidence" value="ECO:0007669"/>
    <property type="project" value="UniProtKB-KW"/>
</dbReference>
<dbReference type="GO" id="GO:0003887">
    <property type="term" value="F:DNA-directed DNA polymerase activity"/>
    <property type="evidence" value="ECO:0007669"/>
    <property type="project" value="UniProtKB-KW"/>
</dbReference>
<name>A0A6C0W4F3_9AGAR</name>
<keyword evidence="4" id="KW-0548">Nucleotidyltransferase</keyword>
<dbReference type="EC" id="2.7.7.7" evidence="2"/>
<keyword evidence="3" id="KW-0808">Transferase</keyword>
<dbReference type="PROSITE" id="PS00116">
    <property type="entry name" value="DNA_POLYMERASE_B"/>
    <property type="match status" value="1"/>
</dbReference>
<evidence type="ECO:0000256" key="6">
    <source>
        <dbReference type="ARBA" id="ARBA00022932"/>
    </source>
</evidence>
<gene>
    <name evidence="10" type="primary">orf318</name>
</gene>
<evidence type="ECO:0000259" key="9">
    <source>
        <dbReference type="Pfam" id="PF03175"/>
    </source>
</evidence>
<dbReference type="PANTHER" id="PTHR33568:SF3">
    <property type="entry name" value="DNA-DIRECTED DNA POLYMERASE"/>
    <property type="match status" value="1"/>
</dbReference>
<comment type="catalytic activity">
    <reaction evidence="8">
        <text>DNA(n) + a 2'-deoxyribonucleoside 5'-triphosphate = DNA(n+1) + diphosphate</text>
        <dbReference type="Rhea" id="RHEA:22508"/>
        <dbReference type="Rhea" id="RHEA-COMP:17339"/>
        <dbReference type="Rhea" id="RHEA-COMP:17340"/>
        <dbReference type="ChEBI" id="CHEBI:33019"/>
        <dbReference type="ChEBI" id="CHEBI:61560"/>
        <dbReference type="ChEBI" id="CHEBI:173112"/>
        <dbReference type="EC" id="2.7.7.7"/>
    </reaction>
</comment>
<geneLocation type="mitochondrion" evidence="10"/>
<comment type="similarity">
    <text evidence="1">Belongs to the DNA polymerase type-B family.</text>
</comment>
<evidence type="ECO:0000256" key="4">
    <source>
        <dbReference type="ARBA" id="ARBA00022695"/>
    </source>
</evidence>
<keyword evidence="10" id="KW-0496">Mitochondrion</keyword>
<dbReference type="PANTHER" id="PTHR33568">
    <property type="entry name" value="DNA POLYMERASE"/>
    <property type="match status" value="1"/>
</dbReference>
<keyword evidence="5" id="KW-0235">DNA replication</keyword>
<dbReference type="GO" id="GO:0000166">
    <property type="term" value="F:nucleotide binding"/>
    <property type="evidence" value="ECO:0007669"/>
    <property type="project" value="InterPro"/>
</dbReference>
<dbReference type="RefSeq" id="YP_009739475.1">
    <property type="nucleotide sequence ID" value="NC_046502.1"/>
</dbReference>
<dbReference type="Gene3D" id="1.10.287.690">
    <property type="entry name" value="Helix hairpin bin"/>
    <property type="match status" value="1"/>
</dbReference>
<dbReference type="InterPro" id="IPR004868">
    <property type="entry name" value="DNA-dir_DNA_pol_B_mt/vir"/>
</dbReference>